<comment type="caution">
    <text evidence="1">The sequence shown here is derived from an EMBL/GenBank/DDBJ whole genome shotgun (WGS) entry which is preliminary data.</text>
</comment>
<dbReference type="Proteomes" id="UP000314294">
    <property type="component" value="Unassembled WGS sequence"/>
</dbReference>
<dbReference type="AlphaFoldDB" id="A0A4Z2GI97"/>
<reference evidence="1 2" key="1">
    <citation type="submission" date="2019-03" db="EMBL/GenBank/DDBJ databases">
        <title>First draft genome of Liparis tanakae, snailfish: a comprehensive survey of snailfish specific genes.</title>
        <authorList>
            <person name="Kim W."/>
            <person name="Song I."/>
            <person name="Jeong J.-H."/>
            <person name="Kim D."/>
            <person name="Kim S."/>
            <person name="Ryu S."/>
            <person name="Song J.Y."/>
            <person name="Lee S.K."/>
        </authorList>
    </citation>
    <scope>NUCLEOTIDE SEQUENCE [LARGE SCALE GENOMIC DNA]</scope>
    <source>
        <tissue evidence="1">Muscle</tissue>
    </source>
</reference>
<dbReference type="EMBL" id="SRLO01000532">
    <property type="protein sequence ID" value="TNN52925.1"/>
    <property type="molecule type" value="Genomic_DNA"/>
</dbReference>
<sequence>MASAPGMLRMLPSPLKAMGSLHSRPMVNRAMDHMPNLLLLMEVTLRQHLLLLQATLSSSNSMDPPTPSQQQLAILLPSQLPIPTLSQPRVMEPVVMTALLLLLLLLPPSLTALSQDILLSLPTLVMASRLLPLHHRVTMLAASQPVTAKVPTPSQQLTASNNLATKPSRLAMVITGRMARVEVLVTLVLSLQGMPGQGRAGALAEMALIVVE</sequence>
<organism evidence="1 2">
    <name type="scientific">Liparis tanakae</name>
    <name type="common">Tanaka's snailfish</name>
    <dbReference type="NCBI Taxonomy" id="230148"/>
    <lineage>
        <taxon>Eukaryota</taxon>
        <taxon>Metazoa</taxon>
        <taxon>Chordata</taxon>
        <taxon>Craniata</taxon>
        <taxon>Vertebrata</taxon>
        <taxon>Euteleostomi</taxon>
        <taxon>Actinopterygii</taxon>
        <taxon>Neopterygii</taxon>
        <taxon>Teleostei</taxon>
        <taxon>Neoteleostei</taxon>
        <taxon>Acanthomorphata</taxon>
        <taxon>Eupercaria</taxon>
        <taxon>Perciformes</taxon>
        <taxon>Cottioidei</taxon>
        <taxon>Cottales</taxon>
        <taxon>Liparidae</taxon>
        <taxon>Liparis</taxon>
    </lineage>
</organism>
<evidence type="ECO:0000313" key="1">
    <source>
        <dbReference type="EMBL" id="TNN52925.1"/>
    </source>
</evidence>
<evidence type="ECO:0000313" key="2">
    <source>
        <dbReference type="Proteomes" id="UP000314294"/>
    </source>
</evidence>
<name>A0A4Z2GI97_9TELE</name>
<keyword evidence="2" id="KW-1185">Reference proteome</keyword>
<gene>
    <name evidence="1" type="ORF">EYF80_036863</name>
</gene>
<proteinExistence type="predicted"/>
<protein>
    <submittedName>
        <fullName evidence="1">Uncharacterized protein</fullName>
    </submittedName>
</protein>
<accession>A0A4Z2GI97</accession>